<evidence type="ECO:0000313" key="3">
    <source>
        <dbReference type="EMBL" id="GII75952.1"/>
    </source>
</evidence>
<dbReference type="EMBL" id="BOOU01000013">
    <property type="protein sequence ID" value="GII75952.1"/>
    <property type="molecule type" value="Genomic_DNA"/>
</dbReference>
<accession>A0A919R2R9</accession>
<name>A0A919R2R9_9ACTN</name>
<dbReference type="NCBIfam" id="NF047864">
    <property type="entry name" value="CBU_0592_membra"/>
    <property type="match status" value="1"/>
</dbReference>
<evidence type="ECO:0000313" key="4">
    <source>
        <dbReference type="Proteomes" id="UP000655287"/>
    </source>
</evidence>
<organism evidence="3 4">
    <name type="scientific">Sphaerisporangium rufum</name>
    <dbReference type="NCBI Taxonomy" id="1381558"/>
    <lineage>
        <taxon>Bacteria</taxon>
        <taxon>Bacillati</taxon>
        <taxon>Actinomycetota</taxon>
        <taxon>Actinomycetes</taxon>
        <taxon>Streptosporangiales</taxon>
        <taxon>Streptosporangiaceae</taxon>
        <taxon>Sphaerisporangium</taxon>
    </lineage>
</organism>
<reference evidence="3" key="1">
    <citation type="submission" date="2021-01" db="EMBL/GenBank/DDBJ databases">
        <title>Whole genome shotgun sequence of Sphaerisporangium rufum NBRC 109079.</title>
        <authorList>
            <person name="Komaki H."/>
            <person name="Tamura T."/>
        </authorList>
    </citation>
    <scope>NUCLEOTIDE SEQUENCE</scope>
    <source>
        <strain evidence="3">NBRC 109079</strain>
    </source>
</reference>
<comment type="caution">
    <text evidence="3">The sequence shown here is derived from an EMBL/GenBank/DDBJ whole genome shotgun (WGS) entry which is preliminary data.</text>
</comment>
<dbReference type="InterPro" id="IPR058058">
    <property type="entry name" value="CBU_0592-like"/>
</dbReference>
<keyword evidence="1" id="KW-0812">Transmembrane</keyword>
<dbReference type="RefSeq" id="WP_239136911.1">
    <property type="nucleotide sequence ID" value="NZ_BOOU01000013.1"/>
</dbReference>
<evidence type="ECO:0000256" key="1">
    <source>
        <dbReference type="SAM" id="Phobius"/>
    </source>
</evidence>
<evidence type="ECO:0000259" key="2">
    <source>
        <dbReference type="Pfam" id="PF26604"/>
    </source>
</evidence>
<feature type="domain" description="CBU-0592-like" evidence="2">
    <location>
        <begin position="10"/>
        <end position="84"/>
    </location>
</feature>
<keyword evidence="4" id="KW-1185">Reference proteome</keyword>
<dbReference type="Proteomes" id="UP000655287">
    <property type="component" value="Unassembled WGS sequence"/>
</dbReference>
<keyword evidence="1" id="KW-1133">Transmembrane helix</keyword>
<proteinExistence type="predicted"/>
<gene>
    <name evidence="3" type="ORF">Sru01_09340</name>
</gene>
<protein>
    <recommendedName>
        <fullName evidence="2">CBU-0592-like domain-containing protein</fullName>
    </recommendedName>
</protein>
<feature type="transmembrane region" description="Helical" evidence="1">
    <location>
        <begin position="63"/>
        <end position="82"/>
    </location>
</feature>
<feature type="transmembrane region" description="Helical" evidence="1">
    <location>
        <begin position="6"/>
        <end position="26"/>
    </location>
</feature>
<dbReference type="AlphaFoldDB" id="A0A919R2R9"/>
<sequence>MTSEPVSVLVDIVGMVGAGALLFAYVLLSMSKISGDGLVYQLINLGGAVALMVNSAYHFAWPSALLNLIWSTVGAFALWRLATARPWKRRVPDG</sequence>
<keyword evidence="1" id="KW-0472">Membrane</keyword>
<dbReference type="Pfam" id="PF26604">
    <property type="entry name" value="CBU_0592"/>
    <property type="match status" value="1"/>
</dbReference>